<dbReference type="NCBIfam" id="NF041940">
    <property type="entry name" value="choice_anch_X"/>
    <property type="match status" value="1"/>
</dbReference>
<keyword evidence="3" id="KW-1185">Reference proteome</keyword>
<dbReference type="HOGENOM" id="CLU_357441_0_0_10"/>
<dbReference type="Pfam" id="PF08757">
    <property type="entry name" value="CotH"/>
    <property type="match status" value="1"/>
</dbReference>
<dbReference type="InterPro" id="IPR001322">
    <property type="entry name" value="Lamin_tail_dom"/>
</dbReference>
<dbReference type="PANTHER" id="PTHR40050:SF1">
    <property type="entry name" value="INNER SPORE COAT PROTEIN H"/>
    <property type="match status" value="1"/>
</dbReference>
<dbReference type="Proteomes" id="UP000008461">
    <property type="component" value="Chromosome"/>
</dbReference>
<dbReference type="EMBL" id="CP002691">
    <property type="protein sequence ID" value="AEE51676.1"/>
    <property type="molecule type" value="Genomic_DNA"/>
</dbReference>
<dbReference type="AlphaFoldDB" id="F4L269"/>
<reference key="2">
    <citation type="submission" date="2011-04" db="EMBL/GenBank/DDBJ databases">
        <title>Complete sequence of chromosome of Haliscomenobacter hydrossis DSM 1100.</title>
        <authorList>
            <consortium name="US DOE Joint Genome Institute (JGI-PGF)"/>
            <person name="Lucas S."/>
            <person name="Han J."/>
            <person name="Lapidus A."/>
            <person name="Bruce D."/>
            <person name="Goodwin L."/>
            <person name="Pitluck S."/>
            <person name="Peters L."/>
            <person name="Kyrpides N."/>
            <person name="Mavromatis K."/>
            <person name="Ivanova N."/>
            <person name="Ovchinnikova G."/>
            <person name="Pagani I."/>
            <person name="Daligault H."/>
            <person name="Detter J.C."/>
            <person name="Han C."/>
            <person name="Land M."/>
            <person name="Hauser L."/>
            <person name="Markowitz V."/>
            <person name="Cheng J.-F."/>
            <person name="Hugenholtz P."/>
            <person name="Woyke T."/>
            <person name="Wu D."/>
            <person name="Verbarg S."/>
            <person name="Frueling A."/>
            <person name="Brambilla E."/>
            <person name="Klenk H.-P."/>
            <person name="Eisen J.A."/>
        </authorList>
    </citation>
    <scope>NUCLEOTIDE SEQUENCE</scope>
    <source>
        <strain>DSM 1100</strain>
    </source>
</reference>
<feature type="domain" description="LTD" evidence="1">
    <location>
        <begin position="553"/>
        <end position="757"/>
    </location>
</feature>
<dbReference type="SUPFAM" id="SSF74853">
    <property type="entry name" value="Lamin A/C globular tail domain"/>
    <property type="match status" value="1"/>
</dbReference>
<keyword evidence="2" id="KW-0167">Capsid protein</keyword>
<dbReference type="InterPro" id="IPR026444">
    <property type="entry name" value="Secre_tail"/>
</dbReference>
<dbReference type="PROSITE" id="PS51841">
    <property type="entry name" value="LTD"/>
    <property type="match status" value="1"/>
</dbReference>
<accession>F4L269</accession>
<sequence length="784" mass="87971">MKKWILFFLPTLWLCVGLINDLTAQKLPSGLSVSQDGQRLVFGEKRVTGFYDTADIKEVRFYFTQSDYWQQLTNNYSRSADLLGKMVYDGVTYDSVGIAFKGQTSYNRLPSGAQKKSFSVNMQYVKEDRNVEGYESLNFNNAFEDPTYLREVLYGILARRHAPAVRTNFIHLYINDQDWGIYPNVQQINGEFIKEWWFSNDGIRWRADSPSGVGGGPGGGGGFGRGLAAINYLGADTSLYKNYYTLKRSEVSNPWEKLMQAANKLNQTALADLETVLPTYIDIDRTLWFLATEIAFGDDDSYVHKGAMDYYIYWDPETQRLTPIEVDGNSSLATSRATWSPFYNETNGNYPLLNKMLAVPAWRQRYLAHLRSINEASINPTTSHVHVDRLAKKIDALVKTDPRALYTYANFTSGLTILKNFFTNRYNYLSNQVEVNRIAPSISSTHYRVGNVQGQLPQIGQSVQVRSTVKGSEGISNVWLYYSNNLTGVFTKIQMKDDGNNADGSAADGVYGATIPAFAAGTYIRYYIEAVSNNSAKTVSYDPVGAEHDVYFYQVQTPLSSTAAVVINEVLASNTKDLDENKQADDWIELYNTTNNRINISGYSLTDNLTNLKKWVFPEGTFIEAKGFLTVWADEDQKQGLLHANFKLSKSGELLILSDSNGIQLDRVEFGEQQDDQGYARVPDGTGSFVIQKSTSNASNNLTTSVLDLALRGLKIYPNPAQDQVNIEAEGEIEGEILTIYNAQGRLIARQILQQKTIVNTNNWPNGTYLLRIGAVGRKLMILK</sequence>
<dbReference type="Gene3D" id="2.60.40.1260">
    <property type="entry name" value="Lamin Tail domain"/>
    <property type="match status" value="1"/>
</dbReference>
<organism evidence="2 3">
    <name type="scientific">Haliscomenobacter hydrossis (strain ATCC 27775 / DSM 1100 / LMG 10767 / O)</name>
    <dbReference type="NCBI Taxonomy" id="760192"/>
    <lineage>
        <taxon>Bacteria</taxon>
        <taxon>Pseudomonadati</taxon>
        <taxon>Bacteroidota</taxon>
        <taxon>Saprospiria</taxon>
        <taxon>Saprospirales</taxon>
        <taxon>Haliscomenobacteraceae</taxon>
        <taxon>Haliscomenobacter</taxon>
    </lineage>
</organism>
<gene>
    <name evidence="2" type="ordered locus">Halhy_3824</name>
</gene>
<dbReference type="PANTHER" id="PTHR40050">
    <property type="entry name" value="INNER SPORE COAT PROTEIN H"/>
    <property type="match status" value="1"/>
</dbReference>
<dbReference type="RefSeq" id="WP_013766215.1">
    <property type="nucleotide sequence ID" value="NC_015510.1"/>
</dbReference>
<dbReference type="NCBIfam" id="TIGR04183">
    <property type="entry name" value="Por_Secre_tail"/>
    <property type="match status" value="1"/>
</dbReference>
<dbReference type="KEGG" id="hhy:Halhy_3824"/>
<dbReference type="Pfam" id="PF00932">
    <property type="entry name" value="LTD"/>
    <property type="match status" value="1"/>
</dbReference>
<evidence type="ECO:0000313" key="2">
    <source>
        <dbReference type="EMBL" id="AEE51676.1"/>
    </source>
</evidence>
<keyword evidence="2" id="KW-0946">Virion</keyword>
<dbReference type="InterPro" id="IPR036415">
    <property type="entry name" value="Lamin_tail_dom_sf"/>
</dbReference>
<evidence type="ECO:0000259" key="1">
    <source>
        <dbReference type="PROSITE" id="PS51841"/>
    </source>
</evidence>
<protein>
    <submittedName>
        <fullName evidence="2">Spore coat protein CotH</fullName>
    </submittedName>
</protein>
<dbReference type="InterPro" id="IPR013783">
    <property type="entry name" value="Ig-like_fold"/>
</dbReference>
<proteinExistence type="predicted"/>
<dbReference type="OrthoDB" id="8901262at2"/>
<reference evidence="2 3" key="1">
    <citation type="journal article" date="2011" name="Stand. Genomic Sci.">
        <title>Complete genome sequence of Haliscomenobacter hydrossis type strain (O).</title>
        <authorList>
            <consortium name="US DOE Joint Genome Institute (JGI-PGF)"/>
            <person name="Daligault H."/>
            <person name="Lapidus A."/>
            <person name="Zeytun A."/>
            <person name="Nolan M."/>
            <person name="Lucas S."/>
            <person name="Del Rio T.G."/>
            <person name="Tice H."/>
            <person name="Cheng J.F."/>
            <person name="Tapia R."/>
            <person name="Han C."/>
            <person name="Goodwin L."/>
            <person name="Pitluck S."/>
            <person name="Liolios K."/>
            <person name="Pagani I."/>
            <person name="Ivanova N."/>
            <person name="Huntemann M."/>
            <person name="Mavromatis K."/>
            <person name="Mikhailova N."/>
            <person name="Pati A."/>
            <person name="Chen A."/>
            <person name="Palaniappan K."/>
            <person name="Land M."/>
            <person name="Hauser L."/>
            <person name="Brambilla E.M."/>
            <person name="Rohde M."/>
            <person name="Verbarg S."/>
            <person name="Goker M."/>
            <person name="Bristow J."/>
            <person name="Eisen J.A."/>
            <person name="Markowitz V."/>
            <person name="Hugenholtz P."/>
            <person name="Kyrpides N.C."/>
            <person name="Klenk H.P."/>
            <person name="Woyke T."/>
        </authorList>
    </citation>
    <scope>NUCLEOTIDE SEQUENCE [LARGE SCALE GENOMIC DNA]</scope>
    <source>
        <strain evidence="3">ATCC 27775 / DSM 1100 / LMG 10767 / O</strain>
    </source>
</reference>
<dbReference type="InterPro" id="IPR014867">
    <property type="entry name" value="Spore_coat_CotH_CotH2/3/7"/>
</dbReference>
<dbReference type="Gene3D" id="2.60.40.10">
    <property type="entry name" value="Immunoglobulins"/>
    <property type="match status" value="1"/>
</dbReference>
<evidence type="ECO:0000313" key="3">
    <source>
        <dbReference type="Proteomes" id="UP000008461"/>
    </source>
</evidence>
<dbReference type="eggNOG" id="COG5337">
    <property type="taxonomic scope" value="Bacteria"/>
</dbReference>
<dbReference type="Pfam" id="PF18962">
    <property type="entry name" value="Por_Secre_tail"/>
    <property type="match status" value="1"/>
</dbReference>
<name>F4L269_HALH1</name>
<dbReference type="STRING" id="760192.Halhy_3824"/>